<dbReference type="Pfam" id="PF14067">
    <property type="entry name" value="LssY_C"/>
    <property type="match status" value="1"/>
</dbReference>
<keyword evidence="1" id="KW-0472">Membrane</keyword>
<keyword evidence="1" id="KW-0812">Transmembrane</keyword>
<feature type="transmembrane region" description="Helical" evidence="1">
    <location>
        <begin position="333"/>
        <end position="356"/>
    </location>
</feature>
<reference evidence="3 4" key="1">
    <citation type="journal article" date="2014" name="Int. J. Syst. Evol. Microbiol.">
        <title>Arthrobacter pityocampae sp. nov., isolated from Thaumetopoea pityocampa (Lep., Thaumetopoeidae).</title>
        <authorList>
            <person name="Ince I.A."/>
            <person name="Demirbag Z."/>
            <person name="Kati H."/>
        </authorList>
    </citation>
    <scope>NUCLEOTIDE SEQUENCE [LARGE SCALE GENOMIC DNA]</scope>
    <source>
        <strain evidence="3 4">Tp2</strain>
    </source>
</reference>
<keyword evidence="4" id="KW-1185">Reference proteome</keyword>
<comment type="caution">
    <text evidence="3">The sequence shown here is derived from an EMBL/GenBank/DDBJ whole genome shotgun (WGS) entry which is preliminary data.</text>
</comment>
<dbReference type="EMBL" id="PRKW01000006">
    <property type="protein sequence ID" value="PPB48302.1"/>
    <property type="molecule type" value="Genomic_DNA"/>
</dbReference>
<dbReference type="RefSeq" id="WP_104122480.1">
    <property type="nucleotide sequence ID" value="NZ_PRKW01000006.1"/>
</dbReference>
<evidence type="ECO:0000256" key="1">
    <source>
        <dbReference type="SAM" id="Phobius"/>
    </source>
</evidence>
<dbReference type="InterPro" id="IPR025902">
    <property type="entry name" value="LssY-like-C_dom"/>
</dbReference>
<evidence type="ECO:0000313" key="3">
    <source>
        <dbReference type="EMBL" id="PPB48302.1"/>
    </source>
</evidence>
<name>A0A2S5IUQ3_9MICC</name>
<keyword evidence="1" id="KW-1133">Transmembrane helix</keyword>
<organism evidence="3 4">
    <name type="scientific">Arthrobacter pityocampae</name>
    <dbReference type="NCBI Taxonomy" id="547334"/>
    <lineage>
        <taxon>Bacteria</taxon>
        <taxon>Bacillati</taxon>
        <taxon>Actinomycetota</taxon>
        <taxon>Actinomycetes</taxon>
        <taxon>Micrococcales</taxon>
        <taxon>Micrococcaceae</taxon>
        <taxon>Arthrobacter</taxon>
    </lineage>
</organism>
<dbReference type="AlphaFoldDB" id="A0A2S5IUQ3"/>
<sequence>MTARSGGVLPDPHGAEARDTILDRALFAFSGLAAVWFAAVLLEETLQWGQLWFGFVFWAVLAYLVLPRVHRILTRIYLPDYFIGRARTSDGLLGDPVNVALLGSAQQLHTAMHRAGWILADAVDLGSSRRIVTATLRRRSYDRAPVSPLFLFGRQQDLAYQQEVDGNPGKRHHIRFWPCPPGWVLPGGIAVDWLAAGTYDRSVGLSLFTLQVTHKIEADTDRERDFVLASLQASDPGIGVRIIEDFSTGYHSRNGGGDTISTDGDLPVVDLTGVEPDPEVPLPPVDQRQTTPAPTVVGAVLVGLRGLAALVLGLALLGGSADALVAAGSNARVLPAVATVLIAFGLFELVLSRFVLRGGNRARITAMILSAVAITGQAVVAFGTGAPVTFETTLLGLSLDILLILALSSQRSREFAHRRRRRDGQ</sequence>
<feature type="transmembrane region" description="Helical" evidence="1">
    <location>
        <begin position="296"/>
        <end position="321"/>
    </location>
</feature>
<evidence type="ECO:0000313" key="4">
    <source>
        <dbReference type="Proteomes" id="UP000239297"/>
    </source>
</evidence>
<gene>
    <name evidence="3" type="ORF">C4K88_15230</name>
</gene>
<feature type="transmembrane region" description="Helical" evidence="1">
    <location>
        <begin position="21"/>
        <end position="42"/>
    </location>
</feature>
<accession>A0A2S5IUQ3</accession>
<dbReference type="Proteomes" id="UP000239297">
    <property type="component" value="Unassembled WGS sequence"/>
</dbReference>
<feature type="transmembrane region" description="Helical" evidence="1">
    <location>
        <begin position="48"/>
        <end position="66"/>
    </location>
</feature>
<feature type="transmembrane region" description="Helical" evidence="1">
    <location>
        <begin position="394"/>
        <end position="412"/>
    </location>
</feature>
<feature type="transmembrane region" description="Helical" evidence="1">
    <location>
        <begin position="368"/>
        <end position="388"/>
    </location>
</feature>
<protein>
    <recommendedName>
        <fullName evidence="2">LssY-like C-terminal domain-containing protein</fullName>
    </recommendedName>
</protein>
<proteinExistence type="predicted"/>
<evidence type="ECO:0000259" key="2">
    <source>
        <dbReference type="Pfam" id="PF14067"/>
    </source>
</evidence>
<feature type="domain" description="LssY-like C-terminal" evidence="2">
    <location>
        <begin position="76"/>
        <end position="266"/>
    </location>
</feature>
<dbReference type="OrthoDB" id="3725455at2"/>